<keyword evidence="1" id="KW-0472">Membrane</keyword>
<sequence>MEPRGRWKHDNVVVTVIAITVGVLSVAVGIGIPVFYETQIDNANKRDNRQPCFPCNGSGA</sequence>
<gene>
    <name evidence="2" type="ORF">TSUD_02540</name>
</gene>
<evidence type="ECO:0000313" key="2">
    <source>
        <dbReference type="EMBL" id="GAU26852.1"/>
    </source>
</evidence>
<keyword evidence="3" id="KW-1185">Reference proteome</keyword>
<keyword evidence="1" id="KW-0812">Transmembrane</keyword>
<reference evidence="3" key="1">
    <citation type="journal article" date="2017" name="Front. Plant Sci.">
        <title>Climate Clever Clovers: New Paradigm to Reduce the Environmental Footprint of Ruminants by Breeding Low Methanogenic Forages Utilizing Haplotype Variation.</title>
        <authorList>
            <person name="Kaur P."/>
            <person name="Appels R."/>
            <person name="Bayer P.E."/>
            <person name="Keeble-Gagnere G."/>
            <person name="Wang J."/>
            <person name="Hirakawa H."/>
            <person name="Shirasawa K."/>
            <person name="Vercoe P."/>
            <person name="Stefanova K."/>
            <person name="Durmic Z."/>
            <person name="Nichols P."/>
            <person name="Revell C."/>
            <person name="Isobe S.N."/>
            <person name="Edwards D."/>
            <person name="Erskine W."/>
        </authorList>
    </citation>
    <scope>NUCLEOTIDE SEQUENCE [LARGE SCALE GENOMIC DNA]</scope>
    <source>
        <strain evidence="3">cv. Daliak</strain>
    </source>
</reference>
<keyword evidence="1" id="KW-1133">Transmembrane helix</keyword>
<dbReference type="EMBL" id="DF973343">
    <property type="protein sequence ID" value="GAU26852.1"/>
    <property type="molecule type" value="Genomic_DNA"/>
</dbReference>
<accession>A0A2Z6MNN2</accession>
<feature type="non-terminal residue" evidence="2">
    <location>
        <position position="60"/>
    </location>
</feature>
<feature type="transmembrane region" description="Helical" evidence="1">
    <location>
        <begin position="12"/>
        <end position="36"/>
    </location>
</feature>
<dbReference type="AlphaFoldDB" id="A0A2Z6MNN2"/>
<name>A0A2Z6MNN2_TRISU</name>
<dbReference type="Proteomes" id="UP000242715">
    <property type="component" value="Unassembled WGS sequence"/>
</dbReference>
<organism evidence="2 3">
    <name type="scientific">Trifolium subterraneum</name>
    <name type="common">Subterranean clover</name>
    <dbReference type="NCBI Taxonomy" id="3900"/>
    <lineage>
        <taxon>Eukaryota</taxon>
        <taxon>Viridiplantae</taxon>
        <taxon>Streptophyta</taxon>
        <taxon>Embryophyta</taxon>
        <taxon>Tracheophyta</taxon>
        <taxon>Spermatophyta</taxon>
        <taxon>Magnoliopsida</taxon>
        <taxon>eudicotyledons</taxon>
        <taxon>Gunneridae</taxon>
        <taxon>Pentapetalae</taxon>
        <taxon>rosids</taxon>
        <taxon>fabids</taxon>
        <taxon>Fabales</taxon>
        <taxon>Fabaceae</taxon>
        <taxon>Papilionoideae</taxon>
        <taxon>50 kb inversion clade</taxon>
        <taxon>NPAAA clade</taxon>
        <taxon>Hologalegina</taxon>
        <taxon>IRL clade</taxon>
        <taxon>Trifolieae</taxon>
        <taxon>Trifolium</taxon>
    </lineage>
</organism>
<proteinExistence type="predicted"/>
<protein>
    <submittedName>
        <fullName evidence="2">Uncharacterized protein</fullName>
    </submittedName>
</protein>
<dbReference type="OrthoDB" id="4733at2759"/>
<evidence type="ECO:0000313" key="3">
    <source>
        <dbReference type="Proteomes" id="UP000242715"/>
    </source>
</evidence>
<evidence type="ECO:0000256" key="1">
    <source>
        <dbReference type="SAM" id="Phobius"/>
    </source>
</evidence>